<feature type="compositionally biased region" description="Basic and acidic residues" evidence="2">
    <location>
        <begin position="289"/>
        <end position="300"/>
    </location>
</feature>
<evidence type="ECO:0000313" key="3">
    <source>
        <dbReference type="EMBL" id="EDV19876.1"/>
    </source>
</evidence>
<dbReference type="EMBL" id="DS985265">
    <property type="protein sequence ID" value="EDV19876.1"/>
    <property type="molecule type" value="Genomic_DNA"/>
</dbReference>
<feature type="compositionally biased region" description="Basic residues" evidence="2">
    <location>
        <begin position="303"/>
        <end position="313"/>
    </location>
</feature>
<dbReference type="Proteomes" id="UP000009022">
    <property type="component" value="Unassembled WGS sequence"/>
</dbReference>
<organism evidence="3 4">
    <name type="scientific">Trichoplax adhaerens</name>
    <name type="common">Trichoplax reptans</name>
    <dbReference type="NCBI Taxonomy" id="10228"/>
    <lineage>
        <taxon>Eukaryota</taxon>
        <taxon>Metazoa</taxon>
        <taxon>Placozoa</taxon>
        <taxon>Uniplacotomia</taxon>
        <taxon>Trichoplacea</taxon>
        <taxon>Trichoplacidae</taxon>
        <taxon>Trichoplax</taxon>
    </lineage>
</organism>
<feature type="compositionally biased region" description="Polar residues" evidence="2">
    <location>
        <begin position="321"/>
        <end position="330"/>
    </location>
</feature>
<dbReference type="HOGENOM" id="CLU_659433_0_0_1"/>
<dbReference type="GeneID" id="6758861"/>
<feature type="coiled-coil region" evidence="1">
    <location>
        <begin position="184"/>
        <end position="211"/>
    </location>
</feature>
<dbReference type="AlphaFoldDB" id="B3SBK8"/>
<dbReference type="InParanoid" id="B3SBK8"/>
<dbReference type="RefSeq" id="XP_002117618.1">
    <property type="nucleotide sequence ID" value="XM_002117582.1"/>
</dbReference>
<keyword evidence="4" id="KW-1185">Reference proteome</keyword>
<feature type="compositionally biased region" description="Polar residues" evidence="2">
    <location>
        <begin position="233"/>
        <end position="254"/>
    </location>
</feature>
<feature type="region of interest" description="Disordered" evidence="2">
    <location>
        <begin position="229"/>
        <end position="336"/>
    </location>
</feature>
<proteinExistence type="predicted"/>
<accession>B3SBK8</accession>
<feature type="compositionally biased region" description="Basic residues" evidence="2">
    <location>
        <begin position="98"/>
        <end position="112"/>
    </location>
</feature>
<evidence type="ECO:0000256" key="1">
    <source>
        <dbReference type="SAM" id="Coils"/>
    </source>
</evidence>
<feature type="region of interest" description="Disordered" evidence="2">
    <location>
        <begin position="98"/>
        <end position="146"/>
    </location>
</feature>
<dbReference type="CTD" id="6758861"/>
<name>B3SBK8_TRIAD</name>
<protein>
    <submittedName>
        <fullName evidence="3">Uncharacterized protein</fullName>
    </submittedName>
</protein>
<sequence>MGTETFLSMILDTPTDDLVASESVDHAKNDSYKGSDVHEKYIDEASFVSNNLTSANIELSKDEIKTVLIQSYLSPRTGYGKYNLVGTLTQEINNLLSKKKVKRKNHRKKKRILPMDNQEQNQNRAAHKEKKSLNKQSVDKSIKKEDDDASVVKKEWIPSDHRLDNTKNEYILAWIRQKDEIALKKRQEIKKERKQKKLSKEERLIQSEVRERQAKTSFKRWLRIKKREEKSANPVNNSSSVLSEKQVVATPQESNQDVDVNHDNDQVNEKYGQQDEQAHVEKASVSSSKHQETPLKKETSKVNQRRRKKKAKAKVKDEAKQSSSSNSQNHLAIRNDDISKKRISYDEWLKQKSMEDNMKKKMDKNKDSSYDEETSQLISKVAKKRMLNILASKKKVDCGQHLDKVKKTLDNPYSHKY</sequence>
<reference evidence="3 4" key="1">
    <citation type="journal article" date="2008" name="Nature">
        <title>The Trichoplax genome and the nature of placozoans.</title>
        <authorList>
            <person name="Srivastava M."/>
            <person name="Begovic E."/>
            <person name="Chapman J."/>
            <person name="Putnam N.H."/>
            <person name="Hellsten U."/>
            <person name="Kawashima T."/>
            <person name="Kuo A."/>
            <person name="Mitros T."/>
            <person name="Salamov A."/>
            <person name="Carpenter M.L."/>
            <person name="Signorovitch A.Y."/>
            <person name="Moreno M.A."/>
            <person name="Kamm K."/>
            <person name="Grimwood J."/>
            <person name="Schmutz J."/>
            <person name="Shapiro H."/>
            <person name="Grigoriev I.V."/>
            <person name="Buss L.W."/>
            <person name="Schierwater B."/>
            <person name="Dellaporta S.L."/>
            <person name="Rokhsar D.S."/>
        </authorList>
    </citation>
    <scope>NUCLEOTIDE SEQUENCE [LARGE SCALE GENOMIC DNA]</scope>
    <source>
        <strain evidence="3 4">Grell-BS-1999</strain>
    </source>
</reference>
<gene>
    <name evidence="3" type="ORF">TRIADDRAFT_61651</name>
</gene>
<feature type="compositionally biased region" description="Basic and acidic residues" evidence="2">
    <location>
        <begin position="137"/>
        <end position="146"/>
    </location>
</feature>
<evidence type="ECO:0000313" key="4">
    <source>
        <dbReference type="Proteomes" id="UP000009022"/>
    </source>
</evidence>
<keyword evidence="1" id="KW-0175">Coiled coil</keyword>
<feature type="compositionally biased region" description="Basic and acidic residues" evidence="2">
    <location>
        <begin position="259"/>
        <end position="282"/>
    </location>
</feature>
<evidence type="ECO:0000256" key="2">
    <source>
        <dbReference type="SAM" id="MobiDB-lite"/>
    </source>
</evidence>
<dbReference type="KEGG" id="tad:TRIADDRAFT_61651"/>